<accession>A0AAN7CP04</accession>
<feature type="chain" id="PRO_5042918802" description="HD domain-containing protein" evidence="1">
    <location>
        <begin position="28"/>
        <end position="261"/>
    </location>
</feature>
<comment type="caution">
    <text evidence="2">The sequence shown here is derived from an EMBL/GenBank/DDBJ whole genome shotgun (WGS) entry which is preliminary data.</text>
</comment>
<keyword evidence="3" id="KW-1185">Reference proteome</keyword>
<protein>
    <recommendedName>
        <fullName evidence="4">HD domain-containing protein</fullName>
    </recommendedName>
</protein>
<sequence length="261" mass="29233">MFLTKLASFAMLAAVTWLPLPVHAATARPRPHPLPRRELAGVSVLDTPIVRAAQQFARMHSDDRLYNHVVRAWLFGTLLLDHNETLRAVVDEEVQAVGLLLHDLGANHSFDSPFVTHDRRFEVDGAFAARDFVLAHADGGPARWSDYRSQRLWDSIALHAEAKIALHKEPDVVAVFWGNKLDFSGPAHGVTEDEYAAVLKAFPKVNQREQVLEGIIWNCRHKPNTTYDTFMQPYGEMFVPGYSAVGHRVIDGILGNEPSRT</sequence>
<dbReference type="EMBL" id="MU857694">
    <property type="protein sequence ID" value="KAK4245668.1"/>
    <property type="molecule type" value="Genomic_DNA"/>
</dbReference>
<dbReference type="AlphaFoldDB" id="A0AAN7CP04"/>
<dbReference type="PANTHER" id="PTHR35569">
    <property type="entry name" value="CYANAMIDE HYDRATASE DDI2-RELATED"/>
    <property type="match status" value="1"/>
</dbReference>
<evidence type="ECO:0000313" key="2">
    <source>
        <dbReference type="EMBL" id="KAK4245668.1"/>
    </source>
</evidence>
<feature type="signal peptide" evidence="1">
    <location>
        <begin position="1"/>
        <end position="27"/>
    </location>
</feature>
<proteinExistence type="predicted"/>
<evidence type="ECO:0008006" key="4">
    <source>
        <dbReference type="Google" id="ProtNLM"/>
    </source>
</evidence>
<dbReference type="PANTHER" id="PTHR35569:SF1">
    <property type="entry name" value="CYANAMIDE HYDRATASE DDI2-RELATED"/>
    <property type="match status" value="1"/>
</dbReference>
<organism evidence="2 3">
    <name type="scientific">Corynascus novoguineensis</name>
    <dbReference type="NCBI Taxonomy" id="1126955"/>
    <lineage>
        <taxon>Eukaryota</taxon>
        <taxon>Fungi</taxon>
        <taxon>Dikarya</taxon>
        <taxon>Ascomycota</taxon>
        <taxon>Pezizomycotina</taxon>
        <taxon>Sordariomycetes</taxon>
        <taxon>Sordariomycetidae</taxon>
        <taxon>Sordariales</taxon>
        <taxon>Chaetomiaceae</taxon>
        <taxon>Corynascus</taxon>
    </lineage>
</organism>
<reference evidence="2" key="2">
    <citation type="submission" date="2023-05" db="EMBL/GenBank/DDBJ databases">
        <authorList>
            <consortium name="Lawrence Berkeley National Laboratory"/>
            <person name="Steindorff A."/>
            <person name="Hensen N."/>
            <person name="Bonometti L."/>
            <person name="Westerberg I."/>
            <person name="Brannstrom I.O."/>
            <person name="Guillou S."/>
            <person name="Cros-Aarteil S."/>
            <person name="Calhoun S."/>
            <person name="Haridas S."/>
            <person name="Kuo A."/>
            <person name="Mondo S."/>
            <person name="Pangilinan J."/>
            <person name="Riley R."/>
            <person name="Labutti K."/>
            <person name="Andreopoulos B."/>
            <person name="Lipzen A."/>
            <person name="Chen C."/>
            <person name="Yanf M."/>
            <person name="Daum C."/>
            <person name="Ng V."/>
            <person name="Clum A."/>
            <person name="Ohm R."/>
            <person name="Martin F."/>
            <person name="Silar P."/>
            <person name="Natvig D."/>
            <person name="Lalanne C."/>
            <person name="Gautier V."/>
            <person name="Ament-Velasquez S.L."/>
            <person name="Kruys A."/>
            <person name="Hutchinson M.I."/>
            <person name="Powell A.J."/>
            <person name="Barry K."/>
            <person name="Miller A.N."/>
            <person name="Grigoriev I.V."/>
            <person name="Debuchy R."/>
            <person name="Gladieux P."/>
            <person name="Thoren M.H."/>
            <person name="Johannesson H."/>
        </authorList>
    </citation>
    <scope>NUCLEOTIDE SEQUENCE</scope>
    <source>
        <strain evidence="2">CBS 359.72</strain>
    </source>
</reference>
<keyword evidence="1" id="KW-0732">Signal</keyword>
<evidence type="ECO:0000313" key="3">
    <source>
        <dbReference type="Proteomes" id="UP001303647"/>
    </source>
</evidence>
<evidence type="ECO:0000256" key="1">
    <source>
        <dbReference type="SAM" id="SignalP"/>
    </source>
</evidence>
<reference evidence="2" key="1">
    <citation type="journal article" date="2023" name="Mol. Phylogenet. Evol.">
        <title>Genome-scale phylogeny and comparative genomics of the fungal order Sordariales.</title>
        <authorList>
            <person name="Hensen N."/>
            <person name="Bonometti L."/>
            <person name="Westerberg I."/>
            <person name="Brannstrom I.O."/>
            <person name="Guillou S."/>
            <person name="Cros-Aarteil S."/>
            <person name="Calhoun S."/>
            <person name="Haridas S."/>
            <person name="Kuo A."/>
            <person name="Mondo S."/>
            <person name="Pangilinan J."/>
            <person name="Riley R."/>
            <person name="LaButti K."/>
            <person name="Andreopoulos B."/>
            <person name="Lipzen A."/>
            <person name="Chen C."/>
            <person name="Yan M."/>
            <person name="Daum C."/>
            <person name="Ng V."/>
            <person name="Clum A."/>
            <person name="Steindorff A."/>
            <person name="Ohm R.A."/>
            <person name="Martin F."/>
            <person name="Silar P."/>
            <person name="Natvig D.O."/>
            <person name="Lalanne C."/>
            <person name="Gautier V."/>
            <person name="Ament-Velasquez S.L."/>
            <person name="Kruys A."/>
            <person name="Hutchinson M.I."/>
            <person name="Powell A.J."/>
            <person name="Barry K."/>
            <person name="Miller A.N."/>
            <person name="Grigoriev I.V."/>
            <person name="Debuchy R."/>
            <person name="Gladieux P."/>
            <person name="Hiltunen Thoren M."/>
            <person name="Johannesson H."/>
        </authorList>
    </citation>
    <scope>NUCLEOTIDE SEQUENCE</scope>
    <source>
        <strain evidence="2">CBS 359.72</strain>
    </source>
</reference>
<gene>
    <name evidence="2" type="ORF">C7999DRAFT_42815</name>
</gene>
<dbReference type="Proteomes" id="UP001303647">
    <property type="component" value="Unassembled WGS sequence"/>
</dbReference>
<name>A0AAN7CP04_9PEZI</name>